<dbReference type="Gene3D" id="6.10.250.2410">
    <property type="match status" value="1"/>
</dbReference>
<reference evidence="4 5" key="1">
    <citation type="submission" date="2016-01" db="EMBL/GenBank/DDBJ databases">
        <title>Genome sequence of Oerskovia enterophila VJag, an agar and cellulose degrading bacterium.</title>
        <authorList>
            <person name="Poehlein A."/>
            <person name="Jag V."/>
            <person name="Bengelsdorf F."/>
            <person name="Duerre P."/>
            <person name="Daniel R."/>
        </authorList>
    </citation>
    <scope>NUCLEOTIDE SEQUENCE [LARGE SCALE GENOMIC DNA]</scope>
    <source>
        <strain evidence="4 5">VJag</strain>
    </source>
</reference>
<dbReference type="Proteomes" id="UP000076447">
    <property type="component" value="Unassembled WGS sequence"/>
</dbReference>
<proteinExistence type="predicted"/>
<dbReference type="PANTHER" id="PTHR33969:SF2">
    <property type="entry name" value="SEGREGATION AND CONDENSATION PROTEIN A"/>
    <property type="match status" value="1"/>
</dbReference>
<feature type="compositionally biased region" description="Low complexity" evidence="3">
    <location>
        <begin position="92"/>
        <end position="110"/>
    </location>
</feature>
<gene>
    <name evidence="4" type="primary">scpA</name>
    <name evidence="4" type="ORF">OJAG_24600</name>
</gene>
<keyword evidence="1" id="KW-0159">Chromosome partition</keyword>
<evidence type="ECO:0000313" key="5">
    <source>
        <dbReference type="Proteomes" id="UP000076447"/>
    </source>
</evidence>
<evidence type="ECO:0000313" key="4">
    <source>
        <dbReference type="EMBL" id="KZM34879.1"/>
    </source>
</evidence>
<dbReference type="GO" id="GO:0007059">
    <property type="term" value="P:chromosome segregation"/>
    <property type="evidence" value="ECO:0007669"/>
    <property type="project" value="UniProtKB-KW"/>
</dbReference>
<name>A0A163R5E2_9CELL</name>
<sequence length="381" mass="40431">MATLPDTAQAAAPVAPLQEPPAPAPPSTDRYGNPAFEVHLENFSGPFDLLLSLIAKHKLDITEIALAQVTDDFIAYIRTAERLAREAEAAERAQASELRGPDDGAPAGASSRRRRGRGGHPGWDLGTASEFLLVAATLLDLKAARLLPTGDVESAEDLELLEARDLLFARLLQYRAYKQVSAVIAERLATEGRRFPRVVQLEPHLAALLPELVWKLGPDQLAALAARALEPKAPPPGVSLTHLHAPAVSVREQAGIVVGLLRREGAASFRTLVADAGETIVVVARFLALLELFREGLVAFEQVEALGELTVRWTGATGDDDGASSGSLDAVLDDVGGEFDELDELVGENGAVGAVRPTHDSGDVAQPPHDGAEPGQDRTRA</sequence>
<feature type="compositionally biased region" description="Basic and acidic residues" evidence="3">
    <location>
        <begin position="370"/>
        <end position="381"/>
    </location>
</feature>
<dbReference type="PANTHER" id="PTHR33969">
    <property type="entry name" value="SEGREGATION AND CONDENSATION PROTEIN A"/>
    <property type="match status" value="1"/>
</dbReference>
<dbReference type="AlphaFoldDB" id="A0A163R5E2"/>
<dbReference type="Pfam" id="PF02616">
    <property type="entry name" value="SMC_ScpA"/>
    <property type="match status" value="1"/>
</dbReference>
<protein>
    <recommendedName>
        <fullName evidence="2">Segregation and condensation protein A</fullName>
    </recommendedName>
</protein>
<evidence type="ECO:0000256" key="3">
    <source>
        <dbReference type="SAM" id="MobiDB-lite"/>
    </source>
</evidence>
<accession>A0A163R5E2</accession>
<dbReference type="EMBL" id="LRIE01000076">
    <property type="protein sequence ID" value="KZM34879.1"/>
    <property type="molecule type" value="Genomic_DNA"/>
</dbReference>
<dbReference type="InterPro" id="IPR003768">
    <property type="entry name" value="ScpA"/>
</dbReference>
<organism evidence="4 5">
    <name type="scientific">Oerskovia enterophila</name>
    <dbReference type="NCBI Taxonomy" id="43678"/>
    <lineage>
        <taxon>Bacteria</taxon>
        <taxon>Bacillati</taxon>
        <taxon>Actinomycetota</taxon>
        <taxon>Actinomycetes</taxon>
        <taxon>Micrococcales</taxon>
        <taxon>Cellulomonadaceae</taxon>
        <taxon>Oerskovia</taxon>
    </lineage>
</organism>
<dbReference type="PATRIC" id="fig|43678.3.peg.2570"/>
<feature type="compositionally biased region" description="Low complexity" evidence="3">
    <location>
        <begin position="8"/>
        <end position="17"/>
    </location>
</feature>
<evidence type="ECO:0000256" key="2">
    <source>
        <dbReference type="ARBA" id="ARBA00044777"/>
    </source>
</evidence>
<comment type="caution">
    <text evidence="4">The sequence shown here is derived from an EMBL/GenBank/DDBJ whole genome shotgun (WGS) entry which is preliminary data.</text>
</comment>
<dbReference type="STRING" id="43678.OJAG_24600"/>
<evidence type="ECO:0000256" key="1">
    <source>
        <dbReference type="ARBA" id="ARBA00022829"/>
    </source>
</evidence>
<feature type="region of interest" description="Disordered" evidence="3">
    <location>
        <begin position="350"/>
        <end position="381"/>
    </location>
</feature>
<feature type="region of interest" description="Disordered" evidence="3">
    <location>
        <begin position="91"/>
        <end position="121"/>
    </location>
</feature>
<feature type="region of interest" description="Disordered" evidence="3">
    <location>
        <begin position="1"/>
        <end position="29"/>
    </location>
</feature>